<sequence length="395" mass="44485">MESLRASTSVDVQHPEGTEDALEKRKTFDTGVGNIVNIIVSYDMGWSKRGNGRSYNSLNGYGTITGFLSVKVLDFASRNKKCRRCTAGHDKSDHDCRQNFSGSAKAMDPDVGATLVNDSTILKETGLNVKVLIGDEDSSTIAAVRQNNPQSVHELTDANHLRKNFMSALYDLRKNFKEMRDKEVIPHLKKCFSYALVQNKGDSANLTKSLRNIPEHFIGRHENCGTWCKEPHKIVLQNVQQYAKLSEIFEKYAGNAAKFSVVASRQPNESFNNMMAHKTPENCCYSLSKAADYRLVSTVCTKNEGEMYILNVNSKYLNLSPGKYTKSFSKKLDQKKKKRAVKAKLASSKARRNVLAQKTETRRKSMEKSEGTRYKRNCGMDIDVQNSTSINLMYH</sequence>
<evidence type="ECO:0000313" key="3">
    <source>
        <dbReference type="Proteomes" id="UP000829291"/>
    </source>
</evidence>
<dbReference type="Proteomes" id="UP000829291">
    <property type="component" value="Chromosome 3"/>
</dbReference>
<protein>
    <submittedName>
        <fullName evidence="4">Uncharacterized protein LOC124293408</fullName>
    </submittedName>
</protein>
<dbReference type="InterPro" id="IPR049012">
    <property type="entry name" value="Mutator_transp_dom"/>
</dbReference>
<feature type="compositionally biased region" description="Polar residues" evidence="1">
    <location>
        <begin position="1"/>
        <end position="11"/>
    </location>
</feature>
<reference evidence="4" key="1">
    <citation type="submission" date="2025-08" db="UniProtKB">
        <authorList>
            <consortium name="RefSeq"/>
        </authorList>
    </citation>
    <scope>IDENTIFICATION</scope>
    <source>
        <tissue evidence="4">Thorax and Abdomen</tissue>
    </source>
</reference>
<gene>
    <name evidence="4" type="primary">LOC124293408</name>
</gene>
<keyword evidence="3" id="KW-1185">Reference proteome</keyword>
<proteinExistence type="predicted"/>
<dbReference type="GeneID" id="124293408"/>
<evidence type="ECO:0000313" key="4">
    <source>
        <dbReference type="RefSeq" id="XP_046590208.1"/>
    </source>
</evidence>
<feature type="region of interest" description="Disordered" evidence="1">
    <location>
        <begin position="1"/>
        <end position="21"/>
    </location>
</feature>
<evidence type="ECO:0000259" key="2">
    <source>
        <dbReference type="Pfam" id="PF20700"/>
    </source>
</evidence>
<feature type="compositionally biased region" description="Basic and acidic residues" evidence="1">
    <location>
        <begin position="359"/>
        <end position="372"/>
    </location>
</feature>
<evidence type="ECO:0000256" key="1">
    <source>
        <dbReference type="SAM" id="MobiDB-lite"/>
    </source>
</evidence>
<name>A0ABM3FQD2_NEOLC</name>
<dbReference type="RefSeq" id="XP_046590208.1">
    <property type="nucleotide sequence ID" value="XM_046734252.1"/>
</dbReference>
<organism evidence="3 4">
    <name type="scientific">Neodiprion lecontei</name>
    <name type="common">Redheaded pine sawfly</name>
    <dbReference type="NCBI Taxonomy" id="441921"/>
    <lineage>
        <taxon>Eukaryota</taxon>
        <taxon>Metazoa</taxon>
        <taxon>Ecdysozoa</taxon>
        <taxon>Arthropoda</taxon>
        <taxon>Hexapoda</taxon>
        <taxon>Insecta</taxon>
        <taxon>Pterygota</taxon>
        <taxon>Neoptera</taxon>
        <taxon>Endopterygota</taxon>
        <taxon>Hymenoptera</taxon>
        <taxon>Tenthredinoidea</taxon>
        <taxon>Diprionidae</taxon>
        <taxon>Diprioninae</taxon>
        <taxon>Neodiprion</taxon>
    </lineage>
</organism>
<feature type="region of interest" description="Disordered" evidence="1">
    <location>
        <begin position="342"/>
        <end position="372"/>
    </location>
</feature>
<dbReference type="Pfam" id="PF20700">
    <property type="entry name" value="Mutator"/>
    <property type="match status" value="1"/>
</dbReference>
<feature type="domain" description="Mutator-like transposase" evidence="2">
    <location>
        <begin position="19"/>
        <end position="228"/>
    </location>
</feature>
<accession>A0ABM3FQD2</accession>